<name>A0A151NDF7_ALLMI</name>
<reference evidence="1 2" key="1">
    <citation type="journal article" date="2012" name="Genome Biol.">
        <title>Sequencing three crocodilian genomes to illuminate the evolution of archosaurs and amniotes.</title>
        <authorList>
            <person name="St John J.A."/>
            <person name="Braun E.L."/>
            <person name="Isberg S.R."/>
            <person name="Miles L.G."/>
            <person name="Chong A.Y."/>
            <person name="Gongora J."/>
            <person name="Dalzell P."/>
            <person name="Moran C."/>
            <person name="Bed'hom B."/>
            <person name="Abzhanov A."/>
            <person name="Burgess S.C."/>
            <person name="Cooksey A.M."/>
            <person name="Castoe T.A."/>
            <person name="Crawford N.G."/>
            <person name="Densmore L.D."/>
            <person name="Drew J.C."/>
            <person name="Edwards S.V."/>
            <person name="Faircloth B.C."/>
            <person name="Fujita M.K."/>
            <person name="Greenwold M.J."/>
            <person name="Hoffmann F.G."/>
            <person name="Howard J.M."/>
            <person name="Iguchi T."/>
            <person name="Janes D.E."/>
            <person name="Khan S.Y."/>
            <person name="Kohno S."/>
            <person name="de Koning A.J."/>
            <person name="Lance S.L."/>
            <person name="McCarthy F.M."/>
            <person name="McCormack J.E."/>
            <person name="Merchant M.E."/>
            <person name="Peterson D.G."/>
            <person name="Pollock D.D."/>
            <person name="Pourmand N."/>
            <person name="Raney B.J."/>
            <person name="Roessler K.A."/>
            <person name="Sanford J.R."/>
            <person name="Sawyer R.H."/>
            <person name="Schmidt C.J."/>
            <person name="Triplett E.W."/>
            <person name="Tuberville T.D."/>
            <person name="Venegas-Anaya M."/>
            <person name="Howard J.T."/>
            <person name="Jarvis E.D."/>
            <person name="Guillette L.J.Jr."/>
            <person name="Glenn T.C."/>
            <person name="Green R.E."/>
            <person name="Ray D.A."/>
        </authorList>
    </citation>
    <scope>NUCLEOTIDE SEQUENCE [LARGE SCALE GENOMIC DNA]</scope>
    <source>
        <strain evidence="1">KSC_2009_1</strain>
    </source>
</reference>
<proteinExistence type="predicted"/>
<protein>
    <submittedName>
        <fullName evidence="1">Uncharacterized protein</fullName>
    </submittedName>
</protein>
<keyword evidence="2" id="KW-1185">Reference proteome</keyword>
<evidence type="ECO:0000313" key="2">
    <source>
        <dbReference type="Proteomes" id="UP000050525"/>
    </source>
</evidence>
<comment type="caution">
    <text evidence="1">The sequence shown here is derived from an EMBL/GenBank/DDBJ whole genome shotgun (WGS) entry which is preliminary data.</text>
</comment>
<gene>
    <name evidence="1" type="ORF">Y1Q_0015457</name>
</gene>
<organism evidence="1 2">
    <name type="scientific">Alligator mississippiensis</name>
    <name type="common">American alligator</name>
    <dbReference type="NCBI Taxonomy" id="8496"/>
    <lineage>
        <taxon>Eukaryota</taxon>
        <taxon>Metazoa</taxon>
        <taxon>Chordata</taxon>
        <taxon>Craniata</taxon>
        <taxon>Vertebrata</taxon>
        <taxon>Euteleostomi</taxon>
        <taxon>Archelosauria</taxon>
        <taxon>Archosauria</taxon>
        <taxon>Crocodylia</taxon>
        <taxon>Alligatoridae</taxon>
        <taxon>Alligatorinae</taxon>
        <taxon>Alligator</taxon>
    </lineage>
</organism>
<accession>A0A151NDF7</accession>
<dbReference type="AlphaFoldDB" id="A0A151NDF7"/>
<evidence type="ECO:0000313" key="1">
    <source>
        <dbReference type="EMBL" id="KYO34669.1"/>
    </source>
</evidence>
<dbReference type="EMBL" id="AKHW03003364">
    <property type="protein sequence ID" value="KYO34669.1"/>
    <property type="molecule type" value="Genomic_DNA"/>
</dbReference>
<sequence length="89" mass="10171">MCTLRKCGVHNPNEKGCDRQLWVCMVFNQSLFSGVENFCTWTLPDDVISLAHHLFDSQYVFYGTSLITDYVARKTSNGDSHQETCPYCP</sequence>
<dbReference type="Proteomes" id="UP000050525">
    <property type="component" value="Unassembled WGS sequence"/>
</dbReference>